<evidence type="ECO:0000256" key="2">
    <source>
        <dbReference type="ARBA" id="ARBA00022490"/>
    </source>
</evidence>
<feature type="active site" evidence="5">
    <location>
        <position position="192"/>
    </location>
</feature>
<dbReference type="InterPro" id="IPR010076">
    <property type="entry name" value="BioH"/>
</dbReference>
<comment type="similarity">
    <text evidence="5">Belongs to the AB hydrolase superfamily. Carboxylesterase BioH family.</text>
</comment>
<dbReference type="AlphaFoldDB" id="A0A9X2D0Y9"/>
<dbReference type="SUPFAM" id="SSF53474">
    <property type="entry name" value="alpha/beta-Hydrolases"/>
    <property type="match status" value="1"/>
</dbReference>
<dbReference type="GO" id="GO:0090499">
    <property type="term" value="F:pimelyl-[acyl-carrier protein] methyl ester esterase activity"/>
    <property type="evidence" value="ECO:0007669"/>
    <property type="project" value="UniProtKB-EC"/>
</dbReference>
<reference evidence="7" key="1">
    <citation type="submission" date="2021-11" db="EMBL/GenBank/DDBJ databases">
        <title>Legionella maioricencis sp. nov., a new species isolated from hot water samples in Mallorca.</title>
        <authorList>
            <person name="Crespi S."/>
            <person name="Drasar V."/>
            <person name="Salva-Serra F."/>
            <person name="Jaen-Luchoro D."/>
            <person name="Pineiro-Iglesias B."/>
            <person name="Aliaga F."/>
            <person name="Fernandez-Juarez V."/>
            <person name="Coll G."/>
            <person name="Moore E.R.B."/>
            <person name="Bennasar-Figueras A."/>
        </authorList>
    </citation>
    <scope>NUCLEOTIDE SEQUENCE</scope>
    <source>
        <strain evidence="7">HCPI-6</strain>
    </source>
</reference>
<keyword evidence="2 5" id="KW-0963">Cytoplasm</keyword>
<dbReference type="Proteomes" id="UP001139721">
    <property type="component" value="Unassembled WGS sequence"/>
</dbReference>
<feature type="domain" description="AB hydrolase-1" evidence="6">
    <location>
        <begin position="14"/>
        <end position="232"/>
    </location>
</feature>
<dbReference type="InterPro" id="IPR050266">
    <property type="entry name" value="AB_hydrolase_sf"/>
</dbReference>
<evidence type="ECO:0000256" key="1">
    <source>
        <dbReference type="ARBA" id="ARBA00022487"/>
    </source>
</evidence>
<dbReference type="InterPro" id="IPR000073">
    <property type="entry name" value="AB_hydrolase_1"/>
</dbReference>
<feature type="active site" evidence="5">
    <location>
        <position position="220"/>
    </location>
</feature>
<comment type="subunit">
    <text evidence="5">Monomer.</text>
</comment>
<comment type="caution">
    <text evidence="7">The sequence shown here is derived from an EMBL/GenBank/DDBJ whole genome shotgun (WGS) entry which is preliminary data.</text>
</comment>
<comment type="subcellular location">
    <subcellularLocation>
        <location evidence="5">Cytoplasm</location>
    </subcellularLocation>
</comment>
<protein>
    <recommendedName>
        <fullName evidence="5">Pimeloyl-[acyl-carrier protein] methyl ester esterase</fullName>
        <ecNumber evidence="5">3.1.1.85</ecNumber>
    </recommendedName>
    <alternativeName>
        <fullName evidence="5">Biotin synthesis protein BioH</fullName>
    </alternativeName>
    <alternativeName>
        <fullName evidence="5">Carboxylesterase BioH</fullName>
    </alternativeName>
</protein>
<feature type="binding site" evidence="5">
    <location>
        <begin position="77"/>
        <end position="78"/>
    </location>
    <ligand>
        <name>substrate</name>
    </ligand>
</feature>
<evidence type="ECO:0000313" key="7">
    <source>
        <dbReference type="EMBL" id="MCL9684299.1"/>
    </source>
</evidence>
<dbReference type="EMBL" id="JAJKBJ010000009">
    <property type="protein sequence ID" value="MCL9684299.1"/>
    <property type="molecule type" value="Genomic_DNA"/>
</dbReference>
<evidence type="ECO:0000313" key="8">
    <source>
        <dbReference type="Proteomes" id="UP001139721"/>
    </source>
</evidence>
<dbReference type="PANTHER" id="PTHR43798:SF31">
    <property type="entry name" value="AB HYDROLASE SUPERFAMILY PROTEIN YCLE"/>
    <property type="match status" value="1"/>
</dbReference>
<keyword evidence="1 5" id="KW-0719">Serine esterase</keyword>
<evidence type="ECO:0000256" key="3">
    <source>
        <dbReference type="ARBA" id="ARBA00022756"/>
    </source>
</evidence>
<feature type="binding site" evidence="5">
    <location>
        <begin position="138"/>
        <end position="142"/>
    </location>
    <ligand>
        <name>substrate</name>
    </ligand>
</feature>
<dbReference type="HAMAP" id="MF_01260">
    <property type="entry name" value="Carboxylester"/>
    <property type="match status" value="1"/>
</dbReference>
<dbReference type="EC" id="3.1.1.85" evidence="5"/>
<organism evidence="7 8">
    <name type="scientific">Legionella maioricensis</name>
    <dbReference type="NCBI Taxonomy" id="2896528"/>
    <lineage>
        <taxon>Bacteria</taxon>
        <taxon>Pseudomonadati</taxon>
        <taxon>Pseudomonadota</taxon>
        <taxon>Gammaproteobacteria</taxon>
        <taxon>Legionellales</taxon>
        <taxon>Legionellaceae</taxon>
        <taxon>Legionella</taxon>
    </lineage>
</organism>
<accession>A0A9X2D0Y9</accession>
<dbReference type="RefSeq" id="WP_250421204.1">
    <property type="nucleotide sequence ID" value="NZ_JAJKBJ010000009.1"/>
</dbReference>
<comment type="catalytic activity">
    <reaction evidence="5">
        <text>6-carboxyhexanoyl-[ACP] methyl ester + H2O = 6-carboxyhexanoyl-[ACP] + methanol + H(+)</text>
        <dbReference type="Rhea" id="RHEA:42700"/>
        <dbReference type="Rhea" id="RHEA-COMP:9955"/>
        <dbReference type="Rhea" id="RHEA-COMP:10186"/>
        <dbReference type="ChEBI" id="CHEBI:15377"/>
        <dbReference type="ChEBI" id="CHEBI:15378"/>
        <dbReference type="ChEBI" id="CHEBI:17790"/>
        <dbReference type="ChEBI" id="CHEBI:78846"/>
        <dbReference type="ChEBI" id="CHEBI:82735"/>
        <dbReference type="EC" id="3.1.1.85"/>
    </reaction>
</comment>
<evidence type="ECO:0000256" key="4">
    <source>
        <dbReference type="ARBA" id="ARBA00022801"/>
    </source>
</evidence>
<comment type="pathway">
    <text evidence="5">Cofactor biosynthesis; biotin biosynthesis.</text>
</comment>
<dbReference type="Gene3D" id="3.40.50.1820">
    <property type="entry name" value="alpha/beta hydrolase"/>
    <property type="match status" value="1"/>
</dbReference>
<feature type="binding site" evidence="5">
    <location>
        <position position="220"/>
    </location>
    <ligand>
        <name>substrate</name>
    </ligand>
</feature>
<keyword evidence="3 5" id="KW-0093">Biotin biosynthesis</keyword>
<proteinExistence type="inferred from homology"/>
<dbReference type="Pfam" id="PF12697">
    <property type="entry name" value="Abhydrolase_6"/>
    <property type="match status" value="1"/>
</dbReference>
<comment type="function">
    <text evidence="5">The physiological role of BioH is to remove the methyl group introduced by BioC when the pimeloyl moiety is complete. It allows to synthesize pimeloyl-ACP via the fatty acid synthetic pathway through the hydrolysis of the ester bonds of pimeloyl-ACP esters.</text>
</comment>
<dbReference type="GO" id="GO:0016020">
    <property type="term" value="C:membrane"/>
    <property type="evidence" value="ECO:0007669"/>
    <property type="project" value="TreeGrafter"/>
</dbReference>
<dbReference type="GO" id="GO:0009102">
    <property type="term" value="P:biotin biosynthetic process"/>
    <property type="evidence" value="ECO:0007669"/>
    <property type="project" value="UniProtKB-UniRule"/>
</dbReference>
<evidence type="ECO:0000259" key="6">
    <source>
        <dbReference type="Pfam" id="PF12697"/>
    </source>
</evidence>
<gene>
    <name evidence="5" type="primary">bioH</name>
    <name evidence="7" type="ORF">LOX96_09360</name>
</gene>
<feature type="active site" description="Nucleophile" evidence="5">
    <location>
        <position position="77"/>
    </location>
</feature>
<name>A0A9X2D0Y9_9GAMM</name>
<sequence length="239" mass="27590">MNIHINRYGQGTPLVLFHGWGFDNQIWLPLIPFLQDRYQLMLVDLPGFGLTPMMNWHDFKIHLLEQLPPRFALAGWSMGGLYATRLAIEEPHRVRCLLNISSSPRFITDALWPGVAKEVFLNFYRNLSTDINKTLHDFIALQLNKNKFKFVPGAPPSPEGLAKGLTILDTWDLREGVKNLVQPTCFMFGRLDPITPVKTMNTMQTLYPDFKYVLFNKAAHMPFLSHTELFIEEVLEFIQ</sequence>
<dbReference type="GO" id="GO:0005737">
    <property type="term" value="C:cytoplasm"/>
    <property type="evidence" value="ECO:0007669"/>
    <property type="project" value="UniProtKB-SubCell"/>
</dbReference>
<keyword evidence="8" id="KW-1185">Reference proteome</keyword>
<dbReference type="InterPro" id="IPR029058">
    <property type="entry name" value="AB_hydrolase_fold"/>
</dbReference>
<keyword evidence="4 5" id="KW-0378">Hydrolase</keyword>
<dbReference type="PANTHER" id="PTHR43798">
    <property type="entry name" value="MONOACYLGLYCEROL LIPASE"/>
    <property type="match status" value="1"/>
</dbReference>
<feature type="binding site" evidence="5">
    <location>
        <position position="20"/>
    </location>
    <ligand>
        <name>substrate</name>
    </ligand>
</feature>
<evidence type="ECO:0000256" key="5">
    <source>
        <dbReference type="HAMAP-Rule" id="MF_01260"/>
    </source>
</evidence>